<dbReference type="Proteomes" id="UP001139410">
    <property type="component" value="Unassembled WGS sequence"/>
</dbReference>
<sequence>MERKVYEQMAQLDSRHWWFTARRRILDGVIERIVKPPRGARILELGAGTGHNLAMLSRFGEIEASELDPVARELASERLGRPVVEAALPDLSMFPAHSYDMIALLDVLEHVPDDKGSLAAIHERLKPDGALLLTVPINPWMWSAHDVAHHHHRRYRKGEIRKLALDTGYDIELLSPFNSLLFPPIALVRAIGKLTGKDDSDDAMPSPAINKALDLIFGLERSLIGRVPMPLGVSLVAVLRRPR</sequence>
<dbReference type="Gene3D" id="3.40.50.150">
    <property type="entry name" value="Vaccinia Virus protein VP39"/>
    <property type="match status" value="1"/>
</dbReference>
<dbReference type="PANTHER" id="PTHR43861">
    <property type="entry name" value="TRANS-ACONITATE 2-METHYLTRANSFERASE-RELATED"/>
    <property type="match status" value="1"/>
</dbReference>
<comment type="caution">
    <text evidence="1">The sequence shown here is derived from an EMBL/GenBank/DDBJ whole genome shotgun (WGS) entry which is preliminary data.</text>
</comment>
<accession>A0A9X1U542</accession>
<keyword evidence="1" id="KW-0489">Methyltransferase</keyword>
<dbReference type="CDD" id="cd02440">
    <property type="entry name" value="AdoMet_MTases"/>
    <property type="match status" value="1"/>
</dbReference>
<dbReference type="Pfam" id="PF13489">
    <property type="entry name" value="Methyltransf_23"/>
    <property type="match status" value="1"/>
</dbReference>
<dbReference type="AlphaFoldDB" id="A0A9X1U542"/>
<dbReference type="InterPro" id="IPR029063">
    <property type="entry name" value="SAM-dependent_MTases_sf"/>
</dbReference>
<dbReference type="SUPFAM" id="SSF53335">
    <property type="entry name" value="S-adenosyl-L-methionine-dependent methyltransferases"/>
    <property type="match status" value="1"/>
</dbReference>
<dbReference type="EMBL" id="JAKFGM010000002">
    <property type="protein sequence ID" value="MCF2514796.1"/>
    <property type="molecule type" value="Genomic_DNA"/>
</dbReference>
<protein>
    <submittedName>
        <fullName evidence="1">Class I SAM-dependent methyltransferase</fullName>
    </submittedName>
</protein>
<dbReference type="GO" id="GO:0008168">
    <property type="term" value="F:methyltransferase activity"/>
    <property type="evidence" value="ECO:0007669"/>
    <property type="project" value="UniProtKB-KW"/>
</dbReference>
<evidence type="ECO:0000313" key="1">
    <source>
        <dbReference type="EMBL" id="MCF2514796.1"/>
    </source>
</evidence>
<gene>
    <name evidence="1" type="ORF">LVY65_06935</name>
</gene>
<proteinExistence type="predicted"/>
<organism evidence="1 2">
    <name type="scientific">Sphingomonas cremea</name>
    <dbReference type="NCBI Taxonomy" id="2904799"/>
    <lineage>
        <taxon>Bacteria</taxon>
        <taxon>Pseudomonadati</taxon>
        <taxon>Pseudomonadota</taxon>
        <taxon>Alphaproteobacteria</taxon>
        <taxon>Sphingomonadales</taxon>
        <taxon>Sphingomonadaceae</taxon>
        <taxon>Sphingomonas</taxon>
    </lineage>
</organism>
<dbReference type="RefSeq" id="WP_235067293.1">
    <property type="nucleotide sequence ID" value="NZ_JAKFGM010000002.1"/>
</dbReference>
<evidence type="ECO:0000313" key="2">
    <source>
        <dbReference type="Proteomes" id="UP001139410"/>
    </source>
</evidence>
<name>A0A9X1U542_9SPHN</name>
<dbReference type="GO" id="GO:0032259">
    <property type="term" value="P:methylation"/>
    <property type="evidence" value="ECO:0007669"/>
    <property type="project" value="UniProtKB-KW"/>
</dbReference>
<reference evidence="1" key="1">
    <citation type="submission" date="2022-01" db="EMBL/GenBank/DDBJ databases">
        <authorList>
            <person name="Jo J.-H."/>
            <person name="Im W.-T."/>
        </authorList>
    </citation>
    <scope>NUCLEOTIDE SEQUENCE</scope>
    <source>
        <strain evidence="1">G124</strain>
    </source>
</reference>
<keyword evidence="1" id="KW-0808">Transferase</keyword>
<keyword evidence="2" id="KW-1185">Reference proteome</keyword>